<feature type="compositionally biased region" description="Polar residues" evidence="2">
    <location>
        <begin position="120"/>
        <end position="138"/>
    </location>
</feature>
<feature type="region of interest" description="Disordered" evidence="2">
    <location>
        <begin position="433"/>
        <end position="465"/>
    </location>
</feature>
<dbReference type="GO" id="GO:0071539">
    <property type="term" value="P:protein localization to centrosome"/>
    <property type="evidence" value="ECO:0007669"/>
    <property type="project" value="InterPro"/>
</dbReference>
<gene>
    <name evidence="4" type="primary">LOC107702267</name>
</gene>
<feature type="compositionally biased region" description="Basic and acidic residues" evidence="2">
    <location>
        <begin position="830"/>
        <end position="841"/>
    </location>
</feature>
<reference evidence="4" key="2">
    <citation type="submission" date="2025-09" db="UniProtKB">
        <authorList>
            <consortium name="Ensembl"/>
        </authorList>
    </citation>
    <scope>IDENTIFICATION</scope>
</reference>
<dbReference type="GO" id="GO:0034454">
    <property type="term" value="P:microtubule anchoring at centrosome"/>
    <property type="evidence" value="ECO:0007669"/>
    <property type="project" value="InterPro"/>
</dbReference>
<feature type="region of interest" description="Disordered" evidence="2">
    <location>
        <begin position="1"/>
        <end position="86"/>
    </location>
</feature>
<feature type="compositionally biased region" description="Basic and acidic residues" evidence="2">
    <location>
        <begin position="1193"/>
        <end position="1207"/>
    </location>
</feature>
<feature type="compositionally biased region" description="Basic and acidic residues" evidence="2">
    <location>
        <begin position="45"/>
        <end position="54"/>
    </location>
</feature>
<dbReference type="PANTHER" id="PTHR14164">
    <property type="entry name" value="PERICENTRIOLAR MATERIAL 1-RELATED"/>
    <property type="match status" value="1"/>
</dbReference>
<dbReference type="GO" id="GO:1905515">
    <property type="term" value="P:non-motile cilium assembly"/>
    <property type="evidence" value="ECO:0007669"/>
    <property type="project" value="TreeGrafter"/>
</dbReference>
<feature type="coiled-coil region" evidence="1">
    <location>
        <begin position="550"/>
        <end position="577"/>
    </location>
</feature>
<feature type="compositionally biased region" description="Basic residues" evidence="2">
    <location>
        <begin position="1169"/>
        <end position="1179"/>
    </location>
</feature>
<feature type="compositionally biased region" description="Low complexity" evidence="2">
    <location>
        <begin position="536"/>
        <end position="547"/>
    </location>
</feature>
<feature type="compositionally biased region" description="Low complexity" evidence="2">
    <location>
        <begin position="1076"/>
        <end position="1091"/>
    </location>
</feature>
<feature type="compositionally biased region" description="Polar residues" evidence="2">
    <location>
        <begin position="690"/>
        <end position="703"/>
    </location>
</feature>
<feature type="compositionally biased region" description="Low complexity" evidence="2">
    <location>
        <begin position="1183"/>
        <end position="1192"/>
    </location>
</feature>
<feature type="compositionally biased region" description="Polar residues" evidence="2">
    <location>
        <begin position="151"/>
        <end position="167"/>
    </location>
</feature>
<feature type="compositionally biased region" description="Basic and acidic residues" evidence="2">
    <location>
        <begin position="757"/>
        <end position="773"/>
    </location>
</feature>
<feature type="compositionally biased region" description="Polar residues" evidence="2">
    <location>
        <begin position="433"/>
        <end position="460"/>
    </location>
</feature>
<evidence type="ECO:0000313" key="5">
    <source>
        <dbReference type="Proteomes" id="UP000472260"/>
    </source>
</evidence>
<feature type="compositionally biased region" description="Polar residues" evidence="2">
    <location>
        <begin position="856"/>
        <end position="866"/>
    </location>
</feature>
<evidence type="ECO:0000256" key="1">
    <source>
        <dbReference type="SAM" id="Coils"/>
    </source>
</evidence>
<feature type="compositionally biased region" description="Gly residues" evidence="2">
    <location>
        <begin position="516"/>
        <end position="535"/>
    </location>
</feature>
<feature type="compositionally biased region" description="Polar residues" evidence="2">
    <location>
        <begin position="57"/>
        <end position="70"/>
    </location>
</feature>
<evidence type="ECO:0000259" key="3">
    <source>
        <dbReference type="Pfam" id="PF15717"/>
    </source>
</evidence>
<name>A0A671R5C4_9TELE</name>
<feature type="region of interest" description="Disordered" evidence="2">
    <location>
        <begin position="1654"/>
        <end position="1765"/>
    </location>
</feature>
<dbReference type="GO" id="GO:0034451">
    <property type="term" value="C:centriolar satellite"/>
    <property type="evidence" value="ECO:0007669"/>
    <property type="project" value="TreeGrafter"/>
</dbReference>
<dbReference type="Proteomes" id="UP000472260">
    <property type="component" value="Unassembled WGS sequence"/>
</dbReference>
<protein>
    <submittedName>
        <fullName evidence="4">Pericentriolar material 1 protein-like</fullName>
    </submittedName>
</protein>
<feature type="region of interest" description="Disordered" evidence="2">
    <location>
        <begin position="746"/>
        <end position="871"/>
    </location>
</feature>
<feature type="region of interest" description="Disordered" evidence="2">
    <location>
        <begin position="1568"/>
        <end position="1602"/>
    </location>
</feature>
<feature type="coiled-coil region" evidence="1">
    <location>
        <begin position="278"/>
        <end position="305"/>
    </location>
</feature>
<feature type="domain" description="Pericentriolar material 1 protein C-terminal" evidence="3">
    <location>
        <begin position="1259"/>
        <end position="1611"/>
    </location>
</feature>
<feature type="compositionally biased region" description="Acidic residues" evidence="2">
    <location>
        <begin position="786"/>
        <end position="813"/>
    </location>
</feature>
<proteinExistence type="predicted"/>
<evidence type="ECO:0000313" key="4">
    <source>
        <dbReference type="Ensembl" id="ENSSANP00000078323.1"/>
    </source>
</evidence>
<feature type="compositionally biased region" description="Basic and acidic residues" evidence="2">
    <location>
        <begin position="1580"/>
        <end position="1601"/>
    </location>
</feature>
<feature type="compositionally biased region" description="Polar residues" evidence="2">
    <location>
        <begin position="1724"/>
        <end position="1740"/>
    </location>
</feature>
<feature type="region of interest" description="Disordered" evidence="2">
    <location>
        <begin position="1070"/>
        <end position="1207"/>
    </location>
</feature>
<dbReference type="Ensembl" id="ENSSANT00000083260.1">
    <property type="protein sequence ID" value="ENSSANP00000078323.1"/>
    <property type="gene ID" value="ENSSANG00000037808.1"/>
</dbReference>
<feature type="domain" description="Pericentriolar material 1 protein C-terminal" evidence="3">
    <location>
        <begin position="1612"/>
        <end position="1800"/>
    </location>
</feature>
<keyword evidence="5" id="KW-1185">Reference proteome</keyword>
<feature type="compositionally biased region" description="Acidic residues" evidence="2">
    <location>
        <begin position="502"/>
        <end position="513"/>
    </location>
</feature>
<feature type="region of interest" description="Disordered" evidence="2">
    <location>
        <begin position="577"/>
        <end position="599"/>
    </location>
</feature>
<feature type="compositionally biased region" description="Low complexity" evidence="2">
    <location>
        <begin position="1102"/>
        <end position="1111"/>
    </location>
</feature>
<evidence type="ECO:0000256" key="2">
    <source>
        <dbReference type="SAM" id="MobiDB-lite"/>
    </source>
</evidence>
<dbReference type="InterPro" id="IPR031446">
    <property type="entry name" value="PCM1_C"/>
</dbReference>
<feature type="region of interest" description="Disordered" evidence="2">
    <location>
        <begin position="668"/>
        <end position="714"/>
    </location>
</feature>
<feature type="region of interest" description="Disordered" evidence="2">
    <location>
        <begin position="116"/>
        <end position="182"/>
    </location>
</feature>
<keyword evidence="1" id="KW-0175">Coiled coil</keyword>
<feature type="compositionally biased region" description="Basic and acidic residues" evidence="2">
    <location>
        <begin position="1690"/>
        <end position="1715"/>
    </location>
</feature>
<sequence length="1829" mass="204390">MATGGTPFEDGTDEQELHNRTISNGSLDDRLNNMDWGVQQKKANRSSEKNREKLSAMSESRLTNDISPESTPRAGRRRARTPHSFPHVKYSTQMSVPDQAELDRLRQVINFTDLDERSIGSDSQGRVTAANNQRQLSTEAKKPFNFLPIHLNTNKSKEPTATTSSTPGGKEPKKQSPGKELFAPVPDAVKEPFSLDSGHQFTSEDGKAELGIDSSQVVSKLVQIREYIGKATSMRDDLVEKNDVPANVERLSLLITHLKEQEKSYLRFLQKMLGHGLCGEQKEELENMRKQHDLLKKMLEQQEQLRALQGRQAALLAMQQSAEQAIAVMDDTVVTETTGSVSGRSITSELNDELNDLIQRFHNQLHDSQSQTVPDNRRQAECLSLSREVCRSRTTHNSRRQLPDLLNQMKNCVFDWSRQLHCLFTHLHQSECKQNPAQPQTPSNWMDMNSLTKAHGASNNRDGRLNTECEINNRSAANLRSLNVPSVIECQFNRDRPYDGVKDEDDDEAQEDGDGARGGGGGGGGGGSRGRGSDGSGSSRRSSLGGDTDYAEKVQRLQTAKQKLRQLQELVAMVQSDDTDGTTANEDEGLKQQPNNTRVTAPKIRRDIVLSEKSREKLYEEKLKQQQQELKQLHEERQRLMEIQGKIQDLQWACPDLQVLYTPSSVSSSVSGQMRKIPAAASSPDHVPLHSSSSTKTNTSGLKPTTEPPPVTVTDNELWSEMRRHQMLREELRQRRKHLESLMAEQQRRNTLNDSPFRSDTHETQSYSRDERTVATWGGSTQCPFGDDDDYSSEMGAEEDVDVEHDEGEESSSTDELHACKQKQRNYSRNNRDGLKIHREINGSPSPCGSRGRPRQQPQNERGSSSRAKRQENLRWAADLSLSEGAAPAHWQEQITHLQKQLNFSTTMCQTLLQDQQTLSYMLQALLAGPYGVVPNNVTSPQIPLIMHQLNQCYTQLAWQQNNVNRLKQVLNDLLRQQQNQSLSGQQHNQNVACDSASSSLFVNYPPVNTLSMSGLPNFSPFPTAGDFQQNQAGLDQQHDPNISLKTEYMSFPPPLQRSPLNNAEKRFQSQPDTVANASNSSWLNSSLNRSGQRTTLTSDHPSQNSPSSSPIPHPCTTRDLSYIPDSQESVSSLPDRADPTTVTKTFRAGRKAAAQASLASRDKTPNTKSRRRRGRGRKNTASLDSDSVSSDSHFDQDRERSSQVKYKDLNQGLLDKLTQEKLDSKAKNSKSNDLSSAYAWRTPFLSNRIACTEVPDVSSDFSLFEALRETIYSEVATLISQNESRPHFLIELFHELQLLNTDYLRQRALYSLQDIVTRHLTEKSVADEQASSLGPAVWATGSQSELTPSESLATSDNDASEKIVTVKSNSVLKRVADRDSMDNESLLSTSSNLEPFASDDPGNTVIHLDKALARMREYERMKLRAECNTDNPEHSPGAAAAAAAAASALTQDAHCPQIDTQQLDRQIKAIMTEVIPFLKEHVGEVCSHQLLRSVRRMVLKLTQKNDESKEFVQFFHRQLGGILQDSLSKFVGGMLQDCGEDLLVEISEILFNELAFFRLMQDLDQNTSENKHRTKRRSDHTSPKHSPHTEEAKTLEREKTFSPSYFDEDRVSLSKAETQALCNYGSGEDENEVEEMEEFEAGPVEVQTSLQASMDNTSEHRQGSALRNEALQETKSDLENSESSQLKSIKSEFKDLVQPPEEGREEAKTGSGDERDNEDCTVSPAQETPQSSDTASPDTESLVMINTDEAGSGNTSQRSDEEDFVKVEDLPLQMSVLCEEELCKRISEKQQNINLTAEILNENKDELTGLVGNAQALKEPETTGAQSA</sequence>
<dbReference type="InterPro" id="IPR024138">
    <property type="entry name" value="Pericentriolar_Pcm1"/>
</dbReference>
<dbReference type="Pfam" id="PF15717">
    <property type="entry name" value="PCM1_C"/>
    <property type="match status" value="2"/>
</dbReference>
<organism evidence="4 5">
    <name type="scientific">Sinocyclocheilus anshuiensis</name>
    <dbReference type="NCBI Taxonomy" id="1608454"/>
    <lineage>
        <taxon>Eukaryota</taxon>
        <taxon>Metazoa</taxon>
        <taxon>Chordata</taxon>
        <taxon>Craniata</taxon>
        <taxon>Vertebrata</taxon>
        <taxon>Euteleostomi</taxon>
        <taxon>Actinopterygii</taxon>
        <taxon>Neopterygii</taxon>
        <taxon>Teleostei</taxon>
        <taxon>Ostariophysi</taxon>
        <taxon>Cypriniformes</taxon>
        <taxon>Cyprinidae</taxon>
        <taxon>Cyprininae</taxon>
        <taxon>Sinocyclocheilus</taxon>
    </lineage>
</organism>
<feature type="region of interest" description="Disordered" evidence="2">
    <location>
        <begin position="495"/>
        <end position="550"/>
    </location>
</feature>
<feature type="coiled-coil region" evidence="1">
    <location>
        <begin position="616"/>
        <end position="653"/>
    </location>
</feature>
<reference evidence="4" key="1">
    <citation type="submission" date="2025-08" db="UniProtKB">
        <authorList>
            <consortium name="Ensembl"/>
        </authorList>
    </citation>
    <scope>IDENTIFICATION</scope>
</reference>
<feature type="compositionally biased region" description="Polar residues" evidence="2">
    <location>
        <begin position="1092"/>
        <end position="1101"/>
    </location>
</feature>
<dbReference type="PANTHER" id="PTHR14164:SF12">
    <property type="entry name" value="PERICENTRIOLAR MATERIAL 1 PROTEIN"/>
    <property type="match status" value="1"/>
</dbReference>
<dbReference type="GO" id="GO:0036064">
    <property type="term" value="C:ciliary basal body"/>
    <property type="evidence" value="ECO:0007669"/>
    <property type="project" value="TreeGrafter"/>
</dbReference>
<accession>A0A671R5C4</accession>